<reference evidence="2" key="1">
    <citation type="journal article" date="2020" name="Stud. Mycol.">
        <title>101 Dothideomycetes genomes: a test case for predicting lifestyles and emergence of pathogens.</title>
        <authorList>
            <person name="Haridas S."/>
            <person name="Albert R."/>
            <person name="Binder M."/>
            <person name="Bloem J."/>
            <person name="Labutti K."/>
            <person name="Salamov A."/>
            <person name="Andreopoulos B."/>
            <person name="Baker S."/>
            <person name="Barry K."/>
            <person name="Bills G."/>
            <person name="Bluhm B."/>
            <person name="Cannon C."/>
            <person name="Castanera R."/>
            <person name="Culley D."/>
            <person name="Daum C."/>
            <person name="Ezra D."/>
            <person name="Gonzalez J."/>
            <person name="Henrissat B."/>
            <person name="Kuo A."/>
            <person name="Liang C."/>
            <person name="Lipzen A."/>
            <person name="Lutzoni F."/>
            <person name="Magnuson J."/>
            <person name="Mondo S."/>
            <person name="Nolan M."/>
            <person name="Ohm R."/>
            <person name="Pangilinan J."/>
            <person name="Park H.-J."/>
            <person name="Ramirez L."/>
            <person name="Alfaro M."/>
            <person name="Sun H."/>
            <person name="Tritt A."/>
            <person name="Yoshinaga Y."/>
            <person name="Zwiers L.-H."/>
            <person name="Turgeon B."/>
            <person name="Goodwin S."/>
            <person name="Spatafora J."/>
            <person name="Crous P."/>
            <person name="Grigoriev I."/>
        </authorList>
    </citation>
    <scope>NUCLEOTIDE SEQUENCE</scope>
    <source>
        <strain evidence="2">CBS 119925</strain>
    </source>
</reference>
<feature type="non-terminal residue" evidence="2">
    <location>
        <position position="1"/>
    </location>
</feature>
<sequence length="127" mass="13980">RNASATNESQARRIRRANSREGSRSNHNGYYAALIVLLYLQGKWAVSGGCEGERLRGRLSSGQPWKKELDTSVHVMARLSMSVVAPLRRMDAFRSHHHSLSQQLSPTITSLVSCYGCQSALGGSPRP</sequence>
<feature type="region of interest" description="Disordered" evidence="1">
    <location>
        <begin position="1"/>
        <end position="24"/>
    </location>
</feature>
<keyword evidence="3" id="KW-1185">Reference proteome</keyword>
<evidence type="ECO:0000256" key="1">
    <source>
        <dbReference type="SAM" id="MobiDB-lite"/>
    </source>
</evidence>
<proteinExistence type="predicted"/>
<dbReference type="EMBL" id="MU006596">
    <property type="protein sequence ID" value="KAF2743539.1"/>
    <property type="molecule type" value="Genomic_DNA"/>
</dbReference>
<evidence type="ECO:0000313" key="2">
    <source>
        <dbReference type="EMBL" id="KAF2743539.1"/>
    </source>
</evidence>
<evidence type="ECO:0000313" key="3">
    <source>
        <dbReference type="Proteomes" id="UP000799440"/>
    </source>
</evidence>
<accession>A0A6A6V0P1</accession>
<dbReference type="AlphaFoldDB" id="A0A6A6V0P1"/>
<name>A0A6A6V0P1_9PLEO</name>
<organism evidence="2 3">
    <name type="scientific">Sporormia fimetaria CBS 119925</name>
    <dbReference type="NCBI Taxonomy" id="1340428"/>
    <lineage>
        <taxon>Eukaryota</taxon>
        <taxon>Fungi</taxon>
        <taxon>Dikarya</taxon>
        <taxon>Ascomycota</taxon>
        <taxon>Pezizomycotina</taxon>
        <taxon>Dothideomycetes</taxon>
        <taxon>Pleosporomycetidae</taxon>
        <taxon>Pleosporales</taxon>
        <taxon>Sporormiaceae</taxon>
        <taxon>Sporormia</taxon>
    </lineage>
</organism>
<gene>
    <name evidence="2" type="ORF">M011DRAFT_508723</name>
</gene>
<protein>
    <submittedName>
        <fullName evidence="2">Uncharacterized protein</fullName>
    </submittedName>
</protein>
<dbReference type="Proteomes" id="UP000799440">
    <property type="component" value="Unassembled WGS sequence"/>
</dbReference>